<dbReference type="Gene3D" id="2.60.40.1140">
    <property type="entry name" value="Collagen-binding surface protein Cna, B-type domain"/>
    <property type="match status" value="1"/>
</dbReference>
<feature type="signal peptide" evidence="3">
    <location>
        <begin position="1"/>
        <end position="25"/>
    </location>
</feature>
<feature type="coiled-coil region" evidence="1">
    <location>
        <begin position="2510"/>
        <end position="2544"/>
    </location>
</feature>
<dbReference type="Gene3D" id="2.60.40.2110">
    <property type="match status" value="1"/>
</dbReference>
<evidence type="ECO:0000313" key="5">
    <source>
        <dbReference type="EMBL" id="MBC5581165.1"/>
    </source>
</evidence>
<dbReference type="Proteomes" id="UP000659630">
    <property type="component" value="Unassembled WGS sequence"/>
</dbReference>
<keyword evidence="1" id="KW-0175">Coiled coil</keyword>
<feature type="transmembrane region" description="Helical" evidence="2">
    <location>
        <begin position="2763"/>
        <end position="2782"/>
    </location>
</feature>
<keyword evidence="2" id="KW-0812">Transmembrane</keyword>
<dbReference type="SUPFAM" id="SSF53300">
    <property type="entry name" value="vWA-like"/>
    <property type="match status" value="1"/>
</dbReference>
<dbReference type="Pfam" id="PF21426">
    <property type="entry name" value="GBS104-like_Ig"/>
    <property type="match status" value="1"/>
</dbReference>
<dbReference type="InterPro" id="IPR036465">
    <property type="entry name" value="vWFA_dom_sf"/>
</dbReference>
<dbReference type="InterPro" id="IPR049319">
    <property type="entry name" value="GBS104-like_Ig"/>
</dbReference>
<proteinExistence type="predicted"/>
<keyword evidence="6" id="KW-1185">Reference proteome</keyword>
<keyword evidence="2" id="KW-1133">Transmembrane helix</keyword>
<evidence type="ECO:0000259" key="4">
    <source>
        <dbReference type="PROSITE" id="PS50234"/>
    </source>
</evidence>
<dbReference type="InterPro" id="IPR002035">
    <property type="entry name" value="VWF_A"/>
</dbReference>
<accession>A0A923L0V6</accession>
<comment type="caution">
    <text evidence="5">The sequence shown here is derived from an EMBL/GenBank/DDBJ whole genome shotgun (WGS) entry which is preliminary data.</text>
</comment>
<reference evidence="5" key="1">
    <citation type="submission" date="2020-08" db="EMBL/GenBank/DDBJ databases">
        <title>Genome public.</title>
        <authorList>
            <person name="Liu C."/>
            <person name="Sun Q."/>
        </authorList>
    </citation>
    <scope>NUCLEOTIDE SEQUENCE</scope>
    <source>
        <strain evidence="5">BX8</strain>
    </source>
</reference>
<protein>
    <recommendedName>
        <fullName evidence="4">VWFA domain-containing protein</fullName>
    </recommendedName>
</protein>
<evidence type="ECO:0000256" key="3">
    <source>
        <dbReference type="SAM" id="SignalP"/>
    </source>
</evidence>
<name>A0A923L0V6_9FIRM</name>
<dbReference type="RefSeq" id="WP_186887530.1">
    <property type="nucleotide sequence ID" value="NZ_JACONZ010000002.1"/>
</dbReference>
<dbReference type="CDD" id="cd00198">
    <property type="entry name" value="vWFA"/>
    <property type="match status" value="1"/>
</dbReference>
<dbReference type="EMBL" id="JACONZ010000002">
    <property type="protein sequence ID" value="MBC5581165.1"/>
    <property type="molecule type" value="Genomic_DNA"/>
</dbReference>
<organism evidence="5 6">
    <name type="scientific">Anaerofilum hominis</name>
    <dbReference type="NCBI Taxonomy" id="2763016"/>
    <lineage>
        <taxon>Bacteria</taxon>
        <taxon>Bacillati</taxon>
        <taxon>Bacillota</taxon>
        <taxon>Clostridia</taxon>
        <taxon>Eubacteriales</taxon>
        <taxon>Oscillospiraceae</taxon>
        <taxon>Anaerofilum</taxon>
    </lineage>
</organism>
<evidence type="ECO:0000256" key="2">
    <source>
        <dbReference type="SAM" id="Phobius"/>
    </source>
</evidence>
<evidence type="ECO:0000313" key="6">
    <source>
        <dbReference type="Proteomes" id="UP000659630"/>
    </source>
</evidence>
<feature type="domain" description="VWFA" evidence="4">
    <location>
        <begin position="200"/>
        <end position="438"/>
    </location>
</feature>
<dbReference type="PROSITE" id="PS50234">
    <property type="entry name" value="VWFA"/>
    <property type="match status" value="1"/>
</dbReference>
<evidence type="ECO:0000256" key="1">
    <source>
        <dbReference type="SAM" id="Coils"/>
    </source>
</evidence>
<sequence>MKKKFLSTLLALVMLATCLPLNLFSAVAPNDSGEAAVPGVYNGASVTKDGITLSKDAVQVGLDEYEVTLKLTGGGTALQREPMELVFALDASASMWEQVTVTARRECGKTIQRSVNTTTSTKTGDNYWERGALKRTFTETETQKVTYQCEDGHVQSTYTATRTRSGTQTYWAFVGWENDGSPSWSGWRWSSPDVNIAGQTCKFEVVGTGQSKVDRIVRARAAMKELLRKLYDNKVDARIRILQFAGNSQELTSGWVDLMKEQDGELVQDQTALNTLLGLIDTRWSPLPKSGGSDRPIYGKSGGTNIQQALSHADRLFTADNTKPQNLLLVSDGGPTTYNKNGTIGYWCTKHSDYCSDAADAALKQAGTVKNAHAANSNFSLYAVSVDITNSSAKKFFPQLASPGCSVEASSEELSGEFMKFVSKITQLVNNGVVTDRMGEDVDLEEQSVAISPSVLYGDDGEALPAGQQPSYSFKDGILEWYTGSYLKKGEEYTITYRVKLNNLDKAGQYVPLNGTTSLSYKDKDGKSHDINFNVPQVAYATGTLLVTASGLPDGAVLHEQTDGPALVGTGEFTNEFDTVRSAGKIVDNLPADYELKQVNVTRGEGADTQELTPEEFEEWLKEASSSKGTGILDVVAGQTKIEYVYGVKRGGFSFAKTLAAGLPADGATAFTFKIELANEKYDLNGETIKYVVGGAEHTQVLKSSLLGGYSFKVEVKAGQTVQVAQVPVGTRYVVSETDTGDYADLTETMAGTVVAGDGARGTFTNNKNFALTVEHVYFAADGSEMKVTSKDAVETLFGAAVHETKADKDGYILTNIVMTPSNKTEIVDKTAGVITATMPAQDAVIRFEYTPRTDLSYTVEYREDSETGSVLYPSKTETGKTFGKTYTENAVDIKGYKVDQETKTVTMATGVNKIVFIYTKDDGQTQKTTYTVKHTIEGVEQTADTRNYEDTAWINEKNPTIVVKDGSLAQKTYTGYKFEKMTPAAKEGDSVASGTVIVLNYVRDDKQTQPTSYTVQHKVEGEIRDSQKYTGTAWINEENPTIVVKAGSLAEKTYTGYKFISIDTESKEGDKIASGTVITLTYVKDDGQTQPTSYTVQHKVEGEIRDSQKYTGTAWINEENPTIKIEAGSLAEKTYTGYKFISIDTESKEGDEIASGTVITLTYVKDDKQTQKTTYTVKHTIEGVEQTADTRSYEGTAWINEKNPTIKIETGSLAQKTYTGYRFDSMTPETKEGDSVASGTVIVLNYVRDDSQTQPTTYTVKHTIEGAEQTADTRNYEDTAWINEKNPTIRVQEGTLTPNKYQGYKFEKMTPETKEGDSVASGAVIVLNYVRDDKQTQPTSYTVQHKVEGKIRDSQDYTGTAWINEKNPTIVVKDGSLAQKTYTGYRFDSMTPETKEGDSVASGAVIVLNYVRDDKQTQKTTYTVKHTIEGVEQTADTRNYEDTAWINEENPTIVVKAGSLAEKTYTGYRFDSMTPETKEGDSVVSGTVIVLNYVRDDGQTQKTAYTVKHTIEGVEQTADTRGYEGTAWINEKNPTIVVKDGSLAQKTYTGYKFEKMTPETKEGDSVASGTVIVLNYVRDDKQTQPTSYTVQHKVEGEIRDSQKYTGTAWVNEENPTIKIEAGSLAEKTYTGYKFISIDTESKEGDKIASGTVITLTYVKDDGQTQPTSYTVQHKVEGEIRDSQKYTGTAWINEENPTIKIEAGSLAEKTYTGYKFISIDTESKEGDKIASGTVITLTYVKDDKQTQKTAYTVKHTIEGVEQTADTRNYEGTAWINEKNPTIVVKAGSLAEKTYTGYKFEKMTPEAKEGDSVASGTVIVLNYVRDDEQTQKTAYTVKHTIEGVEQTADTRGYEGTAWINDENPTIVVKDGSLAQKTYTGYRFDSMTPETKEGDSVASGAVIVLNYVRDDEQTKTVGYTVEYYQDGSHVVGDDVETEKAVWVNGSLPVSVNMPGDKYAGYKLADAPTDPVTIPASYSNGGKGENVIKVFYVADNSQTQPTSYTVQHKVEGEIRDSQEYTGTAWINEQNPTIEIEAGSLAQKNYDGYKFAGIDSSAQEGDRIPSGTVITLTYTIRTDLSYKVEYYYTGTNTPFDTYQSEANVVFGTEVNDVADSNALKPGYMRVSTENLPLKVGTDLGANVVKVWYGPQTDITAGLHYNVEFYVDEALRDSAAGLEKTIWAGQSTANITREEVVVHLADGSVKGIDDYLQYLGTDRYYLTGEPSAYPVVVSEGDTVKVYYRSKVAQSGDLNVAHSYTKNNYHDDQLIGTETGETGPGSEIRAYGNVAVSGLYQQTYNGTGYNVTGYKVYRMQKELVEGDLTEEQLQANLTQAQEAYEQAVKNYEAAVAAAGITLNEEGDIESNTAQADKAAAEKEVEALVQEREALGERPADTPEIEVLKGAMAEAETAYNAAKAKYDAAKEAYDAYQALASEKAANDIRLAELPGLIGAETTKKVDEAPLLTEAERAGKAYQDALAAQANLPESATEEERDTAQQVVDAALADKKAADDTLTSAQNANRAADEAIAAFENEKAALEKRNQELQAQMSISSPEEPSEEEAKAAEQTYLEAKAAFQQNPTYQAQMLWDQADVNLNTRTADAKARVSAARLLLDQYNTALVARNEAETALEMAQAAVSGDKVALARVAMLLNNEFKAAEEEVTVNNGAFKYEEGYSYRVVISYYAEARTYTPVEEPPTSPYIPPVVIPDDRVPAGPGPSRPVTIIDDDVPMGALPKGKSRTRRGLYTILDDNVPLGALPNTSGSRGAAVGGLGAFLLAAGAVLGLTKKRKKDDEE</sequence>
<gene>
    <name evidence="5" type="ORF">H8S23_06565</name>
</gene>
<keyword evidence="2" id="KW-0472">Membrane</keyword>
<feature type="chain" id="PRO_5038570166" description="VWFA domain-containing protein" evidence="3">
    <location>
        <begin position="26"/>
        <end position="2791"/>
    </location>
</feature>
<feature type="coiled-coil region" evidence="1">
    <location>
        <begin position="2320"/>
        <end position="2428"/>
    </location>
</feature>
<keyword evidence="3" id="KW-0732">Signal</keyword>